<evidence type="ECO:0000313" key="2">
    <source>
        <dbReference type="Proteomes" id="UP000316614"/>
    </source>
</evidence>
<dbReference type="OrthoDB" id="837147at2"/>
<evidence type="ECO:0000313" key="1">
    <source>
        <dbReference type="EMBL" id="QDH79897.1"/>
    </source>
</evidence>
<dbReference type="RefSeq" id="WP_141615134.1">
    <property type="nucleotide sequence ID" value="NZ_CP041253.1"/>
</dbReference>
<protein>
    <submittedName>
        <fullName evidence="1">Uncharacterized protein</fullName>
    </submittedName>
</protein>
<dbReference type="Proteomes" id="UP000316614">
    <property type="component" value="Chromosome"/>
</dbReference>
<dbReference type="EMBL" id="CP041253">
    <property type="protein sequence ID" value="QDH79897.1"/>
    <property type="molecule type" value="Genomic_DNA"/>
</dbReference>
<gene>
    <name evidence="1" type="ORF">FKX85_12990</name>
</gene>
<proteinExistence type="predicted"/>
<sequence length="170" mass="19414">MSFTTRNGTLWAYGTDHNHRFGASSSMPIWSIGPTVRKDFLLTDKFGAQASFSIPLNYIDGESYDYSGNPFNTLLNADTGNAFVEIDVSGRHHIERQFSIFLRPEAGVFYKIGNKGRLTLDAMWGINTGKPLVTREFDEITYNDQTYHGNHHVYDGQYWAFTIGYEHKIR</sequence>
<dbReference type="KEGG" id="echi:FKX85_12990"/>
<dbReference type="AlphaFoldDB" id="A0A514CJ91"/>
<accession>A0A514CJ91</accession>
<name>A0A514CJ91_9BACT</name>
<reference evidence="1 2" key="1">
    <citation type="submission" date="2019-06" db="EMBL/GenBank/DDBJ databases">
        <title>Echinicola alkalisoli sp. nov. isolated from saline soil.</title>
        <authorList>
            <person name="Sun J.-Q."/>
            <person name="Xu L."/>
        </authorList>
    </citation>
    <scope>NUCLEOTIDE SEQUENCE [LARGE SCALE GENOMIC DNA]</scope>
    <source>
        <strain evidence="1 2">LN3S3</strain>
    </source>
</reference>
<keyword evidence="2" id="KW-1185">Reference proteome</keyword>
<organism evidence="1 2">
    <name type="scientific">Echinicola soli</name>
    <dbReference type="NCBI Taxonomy" id="2591634"/>
    <lineage>
        <taxon>Bacteria</taxon>
        <taxon>Pseudomonadati</taxon>
        <taxon>Bacteroidota</taxon>
        <taxon>Cytophagia</taxon>
        <taxon>Cytophagales</taxon>
        <taxon>Cyclobacteriaceae</taxon>
        <taxon>Echinicola</taxon>
    </lineage>
</organism>